<evidence type="ECO:0000313" key="2">
    <source>
        <dbReference type="EMBL" id="TYK31562.1"/>
    </source>
</evidence>
<comment type="caution">
    <text evidence="2">The sequence shown here is derived from an EMBL/GenBank/DDBJ whole genome shotgun (WGS) entry which is preliminary data.</text>
</comment>
<keyword evidence="2" id="KW-0378">Hydrolase</keyword>
<dbReference type="EMBL" id="SSTD01000132">
    <property type="protein sequence ID" value="TYK31562.1"/>
    <property type="molecule type" value="Genomic_DNA"/>
</dbReference>
<dbReference type="GO" id="GO:0006508">
    <property type="term" value="P:proteolysis"/>
    <property type="evidence" value="ECO:0007669"/>
    <property type="project" value="UniProtKB-KW"/>
</dbReference>
<dbReference type="Proteomes" id="UP000321393">
    <property type="component" value="Unassembled WGS sequence"/>
</dbReference>
<evidence type="ECO:0000313" key="4">
    <source>
        <dbReference type="Proteomes" id="UP000321947"/>
    </source>
</evidence>
<evidence type="ECO:0000313" key="3">
    <source>
        <dbReference type="Proteomes" id="UP000321393"/>
    </source>
</evidence>
<keyword evidence="2" id="KW-0645">Protease</keyword>
<reference evidence="3 4" key="1">
    <citation type="submission" date="2019-08" db="EMBL/GenBank/DDBJ databases">
        <title>Draft genome sequences of two oriental melons (Cucumis melo L. var makuwa).</title>
        <authorList>
            <person name="Kwon S.-Y."/>
        </authorList>
    </citation>
    <scope>NUCLEOTIDE SEQUENCE [LARGE SCALE GENOMIC DNA]</scope>
    <source>
        <strain evidence="4">cv. Chang Bougi</strain>
        <strain evidence="3">cv. SW 3</strain>
        <tissue evidence="2">Leaf</tissue>
    </source>
</reference>
<dbReference type="GO" id="GO:0008233">
    <property type="term" value="F:peptidase activity"/>
    <property type="evidence" value="ECO:0007669"/>
    <property type="project" value="UniProtKB-KW"/>
</dbReference>
<accession>A0A5D3E6L0</accession>
<protein>
    <submittedName>
        <fullName evidence="2">Gag protease polyprotein</fullName>
    </submittedName>
</protein>
<organism evidence="2 4">
    <name type="scientific">Cucumis melo var. makuwa</name>
    <name type="common">Oriental melon</name>
    <dbReference type="NCBI Taxonomy" id="1194695"/>
    <lineage>
        <taxon>Eukaryota</taxon>
        <taxon>Viridiplantae</taxon>
        <taxon>Streptophyta</taxon>
        <taxon>Embryophyta</taxon>
        <taxon>Tracheophyta</taxon>
        <taxon>Spermatophyta</taxon>
        <taxon>Magnoliopsida</taxon>
        <taxon>eudicotyledons</taxon>
        <taxon>Gunneridae</taxon>
        <taxon>Pentapetalae</taxon>
        <taxon>rosids</taxon>
        <taxon>fabids</taxon>
        <taxon>Cucurbitales</taxon>
        <taxon>Cucurbitaceae</taxon>
        <taxon>Benincaseae</taxon>
        <taxon>Cucumis</taxon>
    </lineage>
</organism>
<dbReference type="AlphaFoldDB" id="A0A5D3E6L0"/>
<gene>
    <name evidence="2" type="ORF">E5676_scaffold172G00550</name>
    <name evidence="1" type="ORF">E6C27_scaffold43G00800</name>
</gene>
<sequence length="59" mass="6729">MKAKKLLNQGTWSILASLVDTREPEVSLSSEMVVRKYPDVFPDELLGLPSHREIDFVIE</sequence>
<dbReference type="EMBL" id="SSTE01012402">
    <property type="protein sequence ID" value="KAA0048771.1"/>
    <property type="molecule type" value="Genomic_DNA"/>
</dbReference>
<name>A0A5D3E6L0_CUCMM</name>
<dbReference type="OrthoDB" id="1749844at2759"/>
<proteinExistence type="predicted"/>
<evidence type="ECO:0000313" key="1">
    <source>
        <dbReference type="EMBL" id="KAA0048771.1"/>
    </source>
</evidence>
<dbReference type="Proteomes" id="UP000321947">
    <property type="component" value="Unassembled WGS sequence"/>
</dbReference>